<organism evidence="1 2">
    <name type="scientific">SAR324 cluster bacterium</name>
    <dbReference type="NCBI Taxonomy" id="2024889"/>
    <lineage>
        <taxon>Bacteria</taxon>
        <taxon>Deltaproteobacteria</taxon>
        <taxon>SAR324 cluster</taxon>
    </lineage>
</organism>
<dbReference type="GO" id="GO:0030246">
    <property type="term" value="F:carbohydrate binding"/>
    <property type="evidence" value="ECO:0007669"/>
    <property type="project" value="InterPro"/>
</dbReference>
<dbReference type="AlphaFoldDB" id="A0A432GSL2"/>
<comment type="caution">
    <text evidence="1">The sequence shown here is derived from an EMBL/GenBank/DDBJ whole genome shotgun (WGS) entry which is preliminary data.</text>
</comment>
<reference evidence="1 2" key="1">
    <citation type="submission" date="2018-06" db="EMBL/GenBank/DDBJ databases">
        <title>Combined omics and stable isotope probing to characterize newly discovered Mariana Back-Arc vent microbial communities.</title>
        <authorList>
            <person name="Trembath-Reichert E."/>
            <person name="Huber J.A."/>
        </authorList>
    </citation>
    <scope>NUCLEOTIDE SEQUENCE [LARGE SCALE GENOMIC DNA]</scope>
    <source>
        <strain evidence="1">MAG 58</strain>
    </source>
</reference>
<evidence type="ECO:0008006" key="3">
    <source>
        <dbReference type="Google" id="ProtNLM"/>
    </source>
</evidence>
<dbReference type="Proteomes" id="UP000287917">
    <property type="component" value="Unassembled WGS sequence"/>
</dbReference>
<dbReference type="InterPro" id="IPR013784">
    <property type="entry name" value="Carb-bd-like_fold"/>
</dbReference>
<sequence>MVMPKVILKTNVRSPDVFSKKSFSVFHTVSGSGTIKGSVKQDNGSALSGVSVSFAIYGSTVDNTTTDSSGDFSKSLNSLGIYTLTYSKSGYLGATQSGTLATDNQTLVVGTLSQLAEGCLAGTVSGTITDAVSGNTVSGVSLSVCSGVNVTSGSTTGITATTDSSGNYSFSSVSAGWYTVQTSKSGYTDGYFNIKSCSGVTGQDASITTTLSSGTMRIVLSWPTGSTASDLDSHLTIPDNASSRYHIFYSKKKFYYATNSSTCSGCDSSDNVTLDRDDQNGAPGTETITITKIRSGIYRYSVHDFTNRGTSSSTKLATSGASVKVYYNDTTTTFSVPNLAGNLLVCLYLR</sequence>
<dbReference type="EMBL" id="QNZK01000097">
    <property type="protein sequence ID" value="RTZ86573.1"/>
    <property type="molecule type" value="Genomic_DNA"/>
</dbReference>
<gene>
    <name evidence="1" type="ORF">DSY96_02685</name>
</gene>
<protein>
    <recommendedName>
        <fullName evidence="3">Carboxypeptidase regulatory-like domain-containing protein</fullName>
    </recommendedName>
</protein>
<dbReference type="Gene3D" id="2.60.40.1120">
    <property type="entry name" value="Carboxypeptidase-like, regulatory domain"/>
    <property type="match status" value="2"/>
</dbReference>
<evidence type="ECO:0000313" key="1">
    <source>
        <dbReference type="EMBL" id="RTZ86573.1"/>
    </source>
</evidence>
<evidence type="ECO:0000313" key="2">
    <source>
        <dbReference type="Proteomes" id="UP000287917"/>
    </source>
</evidence>
<name>A0A432GSL2_9DELT</name>
<proteinExistence type="predicted"/>
<dbReference type="SUPFAM" id="SSF49452">
    <property type="entry name" value="Starch-binding domain-like"/>
    <property type="match status" value="2"/>
</dbReference>
<dbReference type="Pfam" id="PF13620">
    <property type="entry name" value="CarboxypepD_reg"/>
    <property type="match status" value="2"/>
</dbReference>
<accession>A0A432GSL2</accession>